<evidence type="ECO:0000256" key="2">
    <source>
        <dbReference type="ARBA" id="ARBA00022692"/>
    </source>
</evidence>
<feature type="transmembrane region" description="Helical" evidence="5">
    <location>
        <begin position="125"/>
        <end position="148"/>
    </location>
</feature>
<dbReference type="GO" id="GO:0016020">
    <property type="term" value="C:membrane"/>
    <property type="evidence" value="ECO:0007669"/>
    <property type="project" value="UniProtKB-SubCell"/>
</dbReference>
<evidence type="ECO:0000259" key="6">
    <source>
        <dbReference type="Pfam" id="PF04893"/>
    </source>
</evidence>
<comment type="subcellular location">
    <subcellularLocation>
        <location evidence="1">Membrane</location>
        <topology evidence="1">Multi-pass membrane protein</topology>
    </subcellularLocation>
</comment>
<dbReference type="OrthoDB" id="5511043at2"/>
<evidence type="ECO:0000256" key="1">
    <source>
        <dbReference type="ARBA" id="ARBA00004141"/>
    </source>
</evidence>
<name>A0A2L0EMR0_SORCE</name>
<reference evidence="7 8" key="1">
    <citation type="submission" date="2015-09" db="EMBL/GenBank/DDBJ databases">
        <title>Sorangium comparison.</title>
        <authorList>
            <person name="Zaburannyi N."/>
            <person name="Bunk B."/>
            <person name="Overmann J."/>
            <person name="Mueller R."/>
        </authorList>
    </citation>
    <scope>NUCLEOTIDE SEQUENCE [LARGE SCALE GENOMIC DNA]</scope>
    <source>
        <strain evidence="7 8">So ce26</strain>
    </source>
</reference>
<evidence type="ECO:0000313" key="7">
    <source>
        <dbReference type="EMBL" id="AUX40591.1"/>
    </source>
</evidence>
<dbReference type="InterPro" id="IPR006977">
    <property type="entry name" value="Yip1_dom"/>
</dbReference>
<organism evidence="7 8">
    <name type="scientific">Sorangium cellulosum</name>
    <name type="common">Polyangium cellulosum</name>
    <dbReference type="NCBI Taxonomy" id="56"/>
    <lineage>
        <taxon>Bacteria</taxon>
        <taxon>Pseudomonadati</taxon>
        <taxon>Myxococcota</taxon>
        <taxon>Polyangia</taxon>
        <taxon>Polyangiales</taxon>
        <taxon>Polyangiaceae</taxon>
        <taxon>Sorangium</taxon>
    </lineage>
</organism>
<dbReference type="EMBL" id="CP012673">
    <property type="protein sequence ID" value="AUX40591.1"/>
    <property type="molecule type" value="Genomic_DNA"/>
</dbReference>
<feature type="transmembrane region" description="Helical" evidence="5">
    <location>
        <begin position="89"/>
        <end position="113"/>
    </location>
</feature>
<evidence type="ECO:0000313" key="8">
    <source>
        <dbReference type="Proteomes" id="UP000238348"/>
    </source>
</evidence>
<feature type="transmembrane region" description="Helical" evidence="5">
    <location>
        <begin position="50"/>
        <end position="69"/>
    </location>
</feature>
<protein>
    <recommendedName>
        <fullName evidence="6">Yip1 domain-containing protein</fullName>
    </recommendedName>
</protein>
<proteinExistence type="predicted"/>
<feature type="domain" description="Yip1" evidence="6">
    <location>
        <begin position="54"/>
        <end position="207"/>
    </location>
</feature>
<evidence type="ECO:0000256" key="3">
    <source>
        <dbReference type="ARBA" id="ARBA00022989"/>
    </source>
</evidence>
<sequence length="221" mass="23323">MTMATPDERVRALVRDNVLKPAEGERLLATMSPRPARRGWQLALNPFERFGGGLAAAAGLGVAALSVAITRLSVRFDGFLDLHATSQAISFPAALLEQIVVWPLPALLFWAYARLLRRDVRFIDFLGMTGLARAPLALSGLLLGLLAAPVPATTPAALPSFTPGLVVALLAGVLCVVWFLTLLYQAFKSASGLRGAALIAGFVGLVIASEVVSKVALLRLG</sequence>
<keyword evidence="4 5" id="KW-0472">Membrane</keyword>
<dbReference type="Pfam" id="PF04893">
    <property type="entry name" value="Yip1"/>
    <property type="match status" value="1"/>
</dbReference>
<evidence type="ECO:0000256" key="4">
    <source>
        <dbReference type="ARBA" id="ARBA00023136"/>
    </source>
</evidence>
<accession>A0A2L0EMR0</accession>
<keyword evidence="3 5" id="KW-1133">Transmembrane helix</keyword>
<keyword evidence="2 5" id="KW-0812">Transmembrane</keyword>
<dbReference type="Proteomes" id="UP000238348">
    <property type="component" value="Chromosome"/>
</dbReference>
<gene>
    <name evidence="7" type="ORF">SOCE26_019920</name>
</gene>
<feature type="transmembrane region" description="Helical" evidence="5">
    <location>
        <begin position="160"/>
        <end position="184"/>
    </location>
</feature>
<feature type="transmembrane region" description="Helical" evidence="5">
    <location>
        <begin position="196"/>
        <end position="217"/>
    </location>
</feature>
<evidence type="ECO:0000256" key="5">
    <source>
        <dbReference type="SAM" id="Phobius"/>
    </source>
</evidence>
<dbReference type="AlphaFoldDB" id="A0A2L0EMR0"/>